<comment type="caution">
    <text evidence="6">The sequence shown here is derived from an EMBL/GenBank/DDBJ whole genome shotgun (WGS) entry which is preliminary data.</text>
</comment>
<dbReference type="GO" id="GO:0016887">
    <property type="term" value="F:ATP hydrolysis activity"/>
    <property type="evidence" value="ECO:0007669"/>
    <property type="project" value="InterPro"/>
</dbReference>
<evidence type="ECO:0000256" key="4">
    <source>
        <dbReference type="ARBA" id="ARBA00022840"/>
    </source>
</evidence>
<evidence type="ECO:0000313" key="6">
    <source>
        <dbReference type="EMBL" id="OHA67711.1"/>
    </source>
</evidence>
<sequence length="242" mass="26605">METAVRVTNLKKVYDKVVAVDDISFDIYPGETVGFVGPNGAGKTTTIHMLLGLLSPTAGEIEILGKKFNSAREYILGHINFVGAQVFLPGNLTVQQNLTIFSMLYGQKPSKKKIGELLVRFHLEKFVKQKTGKLSSGESARLNLAKAFINDPKILLLDEPTASLDPSVAAEVRKIIKKQQEALGTAIMWTSHNMREIEAVCDRVIFIHHGKILANGTPADLRTQFGTQDMEEIFINLAAKGI</sequence>
<reference evidence="6 7" key="1">
    <citation type="journal article" date="2016" name="Nat. Commun.">
        <title>Thousands of microbial genomes shed light on interconnected biogeochemical processes in an aquifer system.</title>
        <authorList>
            <person name="Anantharaman K."/>
            <person name="Brown C.T."/>
            <person name="Hug L.A."/>
            <person name="Sharon I."/>
            <person name="Castelle C.J."/>
            <person name="Probst A.J."/>
            <person name="Thomas B.C."/>
            <person name="Singh A."/>
            <person name="Wilkins M.J."/>
            <person name="Karaoz U."/>
            <person name="Brodie E.L."/>
            <person name="Williams K.H."/>
            <person name="Hubbard S.S."/>
            <person name="Banfield J.F."/>
        </authorList>
    </citation>
    <scope>NUCLEOTIDE SEQUENCE [LARGE SCALE GENOMIC DNA]</scope>
</reference>
<dbReference type="Gene3D" id="3.40.50.300">
    <property type="entry name" value="P-loop containing nucleotide triphosphate hydrolases"/>
    <property type="match status" value="1"/>
</dbReference>
<keyword evidence="3" id="KW-0547">Nucleotide-binding</keyword>
<name>A0A1G2R6J6_9BACT</name>
<accession>A0A1G2R6J6</accession>
<dbReference type="PANTHER" id="PTHR42711:SF5">
    <property type="entry name" value="ABC TRANSPORTER ATP-BINDING PROTEIN NATA"/>
    <property type="match status" value="1"/>
</dbReference>
<protein>
    <recommendedName>
        <fullName evidence="5">ABC transporter domain-containing protein</fullName>
    </recommendedName>
</protein>
<dbReference type="PANTHER" id="PTHR42711">
    <property type="entry name" value="ABC TRANSPORTER ATP-BINDING PROTEIN"/>
    <property type="match status" value="1"/>
</dbReference>
<dbReference type="InterPro" id="IPR003439">
    <property type="entry name" value="ABC_transporter-like_ATP-bd"/>
</dbReference>
<dbReference type="SMART" id="SM00382">
    <property type="entry name" value="AAA"/>
    <property type="match status" value="1"/>
</dbReference>
<comment type="similarity">
    <text evidence="1">Belongs to the ABC transporter superfamily.</text>
</comment>
<dbReference type="InterPro" id="IPR050763">
    <property type="entry name" value="ABC_transporter_ATP-binding"/>
</dbReference>
<dbReference type="CDD" id="cd03230">
    <property type="entry name" value="ABC_DR_subfamily_A"/>
    <property type="match status" value="1"/>
</dbReference>
<dbReference type="InterPro" id="IPR003593">
    <property type="entry name" value="AAA+_ATPase"/>
</dbReference>
<dbReference type="EMBL" id="MHTX01000035">
    <property type="protein sequence ID" value="OHA67711.1"/>
    <property type="molecule type" value="Genomic_DNA"/>
</dbReference>
<dbReference type="Proteomes" id="UP000179258">
    <property type="component" value="Unassembled WGS sequence"/>
</dbReference>
<dbReference type="SUPFAM" id="SSF52540">
    <property type="entry name" value="P-loop containing nucleoside triphosphate hydrolases"/>
    <property type="match status" value="1"/>
</dbReference>
<feature type="domain" description="ABC transporter" evidence="5">
    <location>
        <begin position="5"/>
        <end position="234"/>
    </location>
</feature>
<keyword evidence="4" id="KW-0067">ATP-binding</keyword>
<evidence type="ECO:0000256" key="2">
    <source>
        <dbReference type="ARBA" id="ARBA00022448"/>
    </source>
</evidence>
<proteinExistence type="inferred from homology"/>
<dbReference type="InterPro" id="IPR017871">
    <property type="entry name" value="ABC_transporter-like_CS"/>
</dbReference>
<dbReference type="PROSITE" id="PS50893">
    <property type="entry name" value="ABC_TRANSPORTER_2"/>
    <property type="match status" value="1"/>
</dbReference>
<evidence type="ECO:0000256" key="1">
    <source>
        <dbReference type="ARBA" id="ARBA00005417"/>
    </source>
</evidence>
<gene>
    <name evidence="6" type="ORF">A3D59_04740</name>
</gene>
<dbReference type="PROSITE" id="PS00211">
    <property type="entry name" value="ABC_TRANSPORTER_1"/>
    <property type="match status" value="1"/>
</dbReference>
<evidence type="ECO:0000256" key="3">
    <source>
        <dbReference type="ARBA" id="ARBA00022741"/>
    </source>
</evidence>
<dbReference type="InterPro" id="IPR027417">
    <property type="entry name" value="P-loop_NTPase"/>
</dbReference>
<dbReference type="AlphaFoldDB" id="A0A1G2R6J6"/>
<dbReference type="Pfam" id="PF00005">
    <property type="entry name" value="ABC_tran"/>
    <property type="match status" value="1"/>
</dbReference>
<dbReference type="GO" id="GO:0005524">
    <property type="term" value="F:ATP binding"/>
    <property type="evidence" value="ECO:0007669"/>
    <property type="project" value="UniProtKB-KW"/>
</dbReference>
<evidence type="ECO:0000313" key="7">
    <source>
        <dbReference type="Proteomes" id="UP000179258"/>
    </source>
</evidence>
<keyword evidence="2" id="KW-0813">Transport</keyword>
<organism evidence="6 7">
    <name type="scientific">Candidatus Wildermuthbacteria bacterium RIFCSPHIGHO2_02_FULL_47_17</name>
    <dbReference type="NCBI Taxonomy" id="1802452"/>
    <lineage>
        <taxon>Bacteria</taxon>
        <taxon>Candidatus Wildermuthiibacteriota</taxon>
    </lineage>
</organism>
<evidence type="ECO:0000259" key="5">
    <source>
        <dbReference type="PROSITE" id="PS50893"/>
    </source>
</evidence>